<evidence type="ECO:0000256" key="5">
    <source>
        <dbReference type="ARBA" id="ARBA00022801"/>
    </source>
</evidence>
<dbReference type="GO" id="GO:0005524">
    <property type="term" value="F:ATP binding"/>
    <property type="evidence" value="ECO:0007669"/>
    <property type="project" value="UniProtKB-UniRule"/>
</dbReference>
<evidence type="ECO:0000256" key="9">
    <source>
        <dbReference type="ARBA" id="ARBA00023125"/>
    </source>
</evidence>
<sequence>MQKFDEEYKKLNQAQKEAVDTVEGPVMVVAGPGTGKTQVLALRIGNILKETDTKADDILCLTFTNSAVRAMRERLRKYIGVEASKVKIATFHSFGMEMIEKYYRVLGMEREPKLLDEKDSILLCDRILHGHPWEYLRPRADTARYFSDLKNLISLLKRERITPENFAKEIEKEISELENNPDSISSRGARKGELKKEVETKIEGLARSREAVQFYEFYEKEKIESGVLDYDDVLENLVKIMEESETARVEIKEEFLYVLIDEHQDSSGVQNEFLSLVWSKVEKPNIFVVGDDRQLIYGFGGASLEYFENFKNTFGKAKLITLVENYRSTGKILDASHSLLQSSLTAEKLKSNREGSHPLRLVEASYPRDEIIACGLEIKELLKKNKTEGGEQSKTIDPNEIAILVPKNRQVRSVITILKDMGLPVSSGEAQDFFDSPEALSLLRVLKILAHPEDGVALGESLFDGVSDIPPLSAHKFLREQNMRDFSLLDVVAEKNDLFSESSATNKWIEKLHSWLTARNSMSLYSFIQKVGSDLLLHDAKSHEDLVVRIEVVRTILHLALAQIEKDSKLNLKDFISFIERLEEYGESIPLAVFGKDEGIKVLTLHGSKGLEFDYVWIAHMDERSFSGGRRGGFTLPESIKEKVEKKDVEVLKRQLYVAITRAKRFCTISYALSSYTGANQELSQIVADLDDHFEKQSASETEKKILALDPKSYAGSSHKGKKEKESTTLKELVEIVKKDYEDRKVSVSLLNNFFECPWKWYFRNFLQLPEPKSRSLELGDIVHKAIDKILQKRGGLKEGEILELVLGDKEAEKIVAKWVKNSFPNLARDYKNEQSVSVKDDRFPHLSIYGRLDLVENISAKTVRVTDFKTGSPKKKNDIEKIDDEGRLSNLMRQLAMYAYLLKTSPKWRVKVEEGILEFLEAKDERERFYRAPMTEEEIDLLVRDIEDYSRFLNSGEWVTRECHFNSYGKANAICEYCKMAEIYK</sequence>
<keyword evidence="9" id="KW-0238">DNA-binding</keyword>
<keyword evidence="10" id="KW-0234">DNA repair</keyword>
<dbReference type="Pfam" id="PF12705">
    <property type="entry name" value="PDDEXK_1"/>
    <property type="match status" value="1"/>
</dbReference>
<evidence type="ECO:0000256" key="14">
    <source>
        <dbReference type="ARBA" id="ARBA00048988"/>
    </source>
</evidence>
<feature type="binding site" evidence="15">
    <location>
        <begin position="30"/>
        <end position="37"/>
    </location>
    <ligand>
        <name>ATP</name>
        <dbReference type="ChEBI" id="CHEBI:30616"/>
    </ligand>
</feature>
<keyword evidence="5 15" id="KW-0378">Hydrolase</keyword>
<keyword evidence="11" id="KW-0413">Isomerase</keyword>
<keyword evidence="2" id="KW-0540">Nuclease</keyword>
<dbReference type="EMBL" id="MFTO01000013">
    <property type="protein sequence ID" value="OGI63760.1"/>
    <property type="molecule type" value="Genomic_DNA"/>
</dbReference>
<dbReference type="SUPFAM" id="SSF52540">
    <property type="entry name" value="P-loop containing nucleoside triphosphate hydrolases"/>
    <property type="match status" value="1"/>
</dbReference>
<comment type="catalytic activity">
    <reaction evidence="14">
        <text>ATP + H2O = ADP + phosphate + H(+)</text>
        <dbReference type="Rhea" id="RHEA:13065"/>
        <dbReference type="ChEBI" id="CHEBI:15377"/>
        <dbReference type="ChEBI" id="CHEBI:15378"/>
        <dbReference type="ChEBI" id="CHEBI:30616"/>
        <dbReference type="ChEBI" id="CHEBI:43474"/>
        <dbReference type="ChEBI" id="CHEBI:456216"/>
        <dbReference type="EC" id="5.6.2.4"/>
    </reaction>
</comment>
<dbReference type="GO" id="GO:0003677">
    <property type="term" value="F:DNA binding"/>
    <property type="evidence" value="ECO:0007669"/>
    <property type="project" value="UniProtKB-KW"/>
</dbReference>
<dbReference type="InterPro" id="IPR038726">
    <property type="entry name" value="PDDEXK_AddAB-type"/>
</dbReference>
<dbReference type="Gene3D" id="1.10.486.10">
    <property type="entry name" value="PCRA, domain 4"/>
    <property type="match status" value="1"/>
</dbReference>
<comment type="catalytic activity">
    <reaction evidence="12">
        <text>Couples ATP hydrolysis with the unwinding of duplex DNA by translocating in the 3'-5' direction.</text>
        <dbReference type="EC" id="5.6.2.4"/>
    </reaction>
</comment>
<evidence type="ECO:0000256" key="15">
    <source>
        <dbReference type="PROSITE-ProRule" id="PRU00560"/>
    </source>
</evidence>
<keyword evidence="4" id="KW-0227">DNA damage</keyword>
<dbReference type="Pfam" id="PF13361">
    <property type="entry name" value="UvrD_C"/>
    <property type="match status" value="1"/>
</dbReference>
<dbReference type="InterPro" id="IPR014016">
    <property type="entry name" value="UvrD-like_ATP-bd"/>
</dbReference>
<evidence type="ECO:0000256" key="7">
    <source>
        <dbReference type="ARBA" id="ARBA00022839"/>
    </source>
</evidence>
<reference evidence="18 19" key="1">
    <citation type="journal article" date="2016" name="Nat. Commun.">
        <title>Thousands of microbial genomes shed light on interconnected biogeochemical processes in an aquifer system.</title>
        <authorList>
            <person name="Anantharaman K."/>
            <person name="Brown C.T."/>
            <person name="Hug L.A."/>
            <person name="Sharon I."/>
            <person name="Castelle C.J."/>
            <person name="Probst A.J."/>
            <person name="Thomas B.C."/>
            <person name="Singh A."/>
            <person name="Wilkins M.J."/>
            <person name="Karaoz U."/>
            <person name="Brodie E.L."/>
            <person name="Williams K.H."/>
            <person name="Hubbard S.S."/>
            <person name="Banfield J.F."/>
        </authorList>
    </citation>
    <scope>NUCLEOTIDE SEQUENCE [LARGE SCALE GENOMIC DNA]</scope>
</reference>
<keyword evidence="6 15" id="KW-0347">Helicase</keyword>
<evidence type="ECO:0000256" key="11">
    <source>
        <dbReference type="ARBA" id="ARBA00023235"/>
    </source>
</evidence>
<evidence type="ECO:0000256" key="1">
    <source>
        <dbReference type="ARBA" id="ARBA00009922"/>
    </source>
</evidence>
<accession>A0A1F6V248</accession>
<dbReference type="GO" id="GO:0004527">
    <property type="term" value="F:exonuclease activity"/>
    <property type="evidence" value="ECO:0007669"/>
    <property type="project" value="UniProtKB-KW"/>
</dbReference>
<comment type="caution">
    <text evidence="18">The sequence shown here is derived from an EMBL/GenBank/DDBJ whole genome shotgun (WGS) entry which is preliminary data.</text>
</comment>
<keyword evidence="8 15" id="KW-0067">ATP-binding</keyword>
<feature type="domain" description="UvrD-like helicase C-terminal" evidence="17">
    <location>
        <begin position="330"/>
        <end position="610"/>
    </location>
</feature>
<dbReference type="PROSITE" id="PS51198">
    <property type="entry name" value="UVRD_HELICASE_ATP_BIND"/>
    <property type="match status" value="1"/>
</dbReference>
<keyword evidence="3 15" id="KW-0547">Nucleotide-binding</keyword>
<dbReference type="Gene3D" id="3.40.50.300">
    <property type="entry name" value="P-loop containing nucleotide triphosphate hydrolases"/>
    <property type="match status" value="2"/>
</dbReference>
<organism evidence="18 19">
    <name type="scientific">Candidatus Nomurabacteria bacterium RIFCSPHIGHO2_01_FULL_40_20</name>
    <dbReference type="NCBI Taxonomy" id="1801738"/>
    <lineage>
        <taxon>Bacteria</taxon>
        <taxon>Candidatus Nomuraibacteriota</taxon>
    </lineage>
</organism>
<dbReference type="Proteomes" id="UP000178985">
    <property type="component" value="Unassembled WGS sequence"/>
</dbReference>
<protein>
    <recommendedName>
        <fullName evidence="13">DNA 3'-5' helicase</fullName>
        <ecNumber evidence="13">5.6.2.4</ecNumber>
    </recommendedName>
</protein>
<comment type="similarity">
    <text evidence="1">Belongs to the helicase family. UvrD subfamily.</text>
</comment>
<dbReference type="Gene3D" id="1.10.10.160">
    <property type="match status" value="1"/>
</dbReference>
<evidence type="ECO:0000313" key="19">
    <source>
        <dbReference type="Proteomes" id="UP000178985"/>
    </source>
</evidence>
<evidence type="ECO:0000256" key="10">
    <source>
        <dbReference type="ARBA" id="ARBA00023204"/>
    </source>
</evidence>
<dbReference type="GO" id="GO:0000725">
    <property type="term" value="P:recombinational repair"/>
    <property type="evidence" value="ECO:0007669"/>
    <property type="project" value="TreeGrafter"/>
</dbReference>
<proteinExistence type="inferred from homology"/>
<evidence type="ECO:0000256" key="13">
    <source>
        <dbReference type="ARBA" id="ARBA00034808"/>
    </source>
</evidence>
<dbReference type="InterPro" id="IPR000212">
    <property type="entry name" value="DNA_helicase_UvrD/REP"/>
</dbReference>
<evidence type="ECO:0000256" key="12">
    <source>
        <dbReference type="ARBA" id="ARBA00034617"/>
    </source>
</evidence>
<keyword evidence="7" id="KW-0269">Exonuclease</keyword>
<evidence type="ECO:0000313" key="18">
    <source>
        <dbReference type="EMBL" id="OGI63760.1"/>
    </source>
</evidence>
<dbReference type="EC" id="5.6.2.4" evidence="13"/>
<evidence type="ECO:0000259" key="17">
    <source>
        <dbReference type="PROSITE" id="PS51217"/>
    </source>
</evidence>
<dbReference type="PROSITE" id="PS51217">
    <property type="entry name" value="UVRD_HELICASE_CTER"/>
    <property type="match status" value="1"/>
</dbReference>
<dbReference type="InterPro" id="IPR014017">
    <property type="entry name" value="DNA_helicase_UvrD-like_C"/>
</dbReference>
<evidence type="ECO:0000256" key="3">
    <source>
        <dbReference type="ARBA" id="ARBA00022741"/>
    </source>
</evidence>
<gene>
    <name evidence="18" type="ORF">A2733_02210</name>
</gene>
<dbReference type="PANTHER" id="PTHR11070:SF2">
    <property type="entry name" value="ATP-DEPENDENT DNA HELICASE SRS2"/>
    <property type="match status" value="1"/>
</dbReference>
<dbReference type="AlphaFoldDB" id="A0A1F6V248"/>
<dbReference type="CDD" id="cd17932">
    <property type="entry name" value="DEXQc_UvrD"/>
    <property type="match status" value="1"/>
</dbReference>
<feature type="domain" description="UvrD-like helicase ATP-binding" evidence="16">
    <location>
        <begin position="9"/>
        <end position="329"/>
    </location>
</feature>
<dbReference type="InterPro" id="IPR013986">
    <property type="entry name" value="DExx_box_DNA_helicase_dom_sf"/>
</dbReference>
<evidence type="ECO:0000256" key="2">
    <source>
        <dbReference type="ARBA" id="ARBA00022722"/>
    </source>
</evidence>
<dbReference type="InterPro" id="IPR027417">
    <property type="entry name" value="P-loop_NTPase"/>
</dbReference>
<dbReference type="Pfam" id="PF00580">
    <property type="entry name" value="UvrD-helicase"/>
    <property type="match status" value="1"/>
</dbReference>
<name>A0A1F6V248_9BACT</name>
<evidence type="ECO:0000259" key="16">
    <source>
        <dbReference type="PROSITE" id="PS51198"/>
    </source>
</evidence>
<evidence type="ECO:0000256" key="8">
    <source>
        <dbReference type="ARBA" id="ARBA00022840"/>
    </source>
</evidence>
<evidence type="ECO:0000256" key="4">
    <source>
        <dbReference type="ARBA" id="ARBA00022763"/>
    </source>
</evidence>
<dbReference type="PANTHER" id="PTHR11070">
    <property type="entry name" value="UVRD / RECB / PCRA DNA HELICASE FAMILY MEMBER"/>
    <property type="match status" value="1"/>
</dbReference>
<dbReference type="InterPro" id="IPR011604">
    <property type="entry name" value="PDDEXK-like_dom_sf"/>
</dbReference>
<dbReference type="GO" id="GO:0043138">
    <property type="term" value="F:3'-5' DNA helicase activity"/>
    <property type="evidence" value="ECO:0007669"/>
    <property type="project" value="UniProtKB-EC"/>
</dbReference>
<evidence type="ECO:0000256" key="6">
    <source>
        <dbReference type="ARBA" id="ARBA00022806"/>
    </source>
</evidence>
<dbReference type="Gene3D" id="3.90.320.10">
    <property type="match status" value="1"/>
</dbReference>